<organism evidence="4 5">
    <name type="scientific">Candidatus Shapirobacteria bacterium CG03_land_8_20_14_0_80_40_19</name>
    <dbReference type="NCBI Taxonomy" id="1974880"/>
    <lineage>
        <taxon>Bacteria</taxon>
        <taxon>Candidatus Shapironibacteriota</taxon>
    </lineage>
</organism>
<proteinExistence type="predicted"/>
<dbReference type="Gene3D" id="2.60.40.380">
    <property type="entry name" value="Purple acid phosphatase-like, N-terminal"/>
    <property type="match status" value="1"/>
</dbReference>
<gene>
    <name evidence="4" type="ORF">COS55_00365</name>
</gene>
<keyword evidence="2" id="KW-0472">Membrane</keyword>
<name>A0A2M7BFX4_9BACT</name>
<dbReference type="EMBL" id="PEVD01000009">
    <property type="protein sequence ID" value="PIV02025.1"/>
    <property type="molecule type" value="Genomic_DNA"/>
</dbReference>
<evidence type="ECO:0000256" key="2">
    <source>
        <dbReference type="SAM" id="Phobius"/>
    </source>
</evidence>
<keyword evidence="2" id="KW-1133">Transmembrane helix</keyword>
<evidence type="ECO:0000256" key="1">
    <source>
        <dbReference type="SAM" id="MobiDB-lite"/>
    </source>
</evidence>
<dbReference type="InterPro" id="IPR008963">
    <property type="entry name" value="Purple_acid_Pase-like_N"/>
</dbReference>
<dbReference type="CDD" id="cd00063">
    <property type="entry name" value="FN3"/>
    <property type="match status" value="1"/>
</dbReference>
<keyword evidence="2" id="KW-0812">Transmembrane</keyword>
<evidence type="ECO:0000313" key="5">
    <source>
        <dbReference type="Proteomes" id="UP000230399"/>
    </source>
</evidence>
<accession>A0A2M7BFX4</accession>
<evidence type="ECO:0000259" key="3">
    <source>
        <dbReference type="PROSITE" id="PS50853"/>
    </source>
</evidence>
<comment type="caution">
    <text evidence="4">The sequence shown here is derived from an EMBL/GenBank/DDBJ whole genome shotgun (WGS) entry which is preliminary data.</text>
</comment>
<dbReference type="Proteomes" id="UP000230399">
    <property type="component" value="Unassembled WGS sequence"/>
</dbReference>
<feature type="region of interest" description="Disordered" evidence="1">
    <location>
        <begin position="383"/>
        <end position="414"/>
    </location>
</feature>
<evidence type="ECO:0000313" key="4">
    <source>
        <dbReference type="EMBL" id="PIV02025.1"/>
    </source>
</evidence>
<reference evidence="5" key="1">
    <citation type="submission" date="2017-09" db="EMBL/GenBank/DDBJ databases">
        <title>Depth-based differentiation of microbial function through sediment-hosted aquifers and enrichment of novel symbionts in the deep terrestrial subsurface.</title>
        <authorList>
            <person name="Probst A.J."/>
            <person name="Ladd B."/>
            <person name="Jarett J.K."/>
            <person name="Geller-Mcgrath D.E."/>
            <person name="Sieber C.M.K."/>
            <person name="Emerson J.B."/>
            <person name="Anantharaman K."/>
            <person name="Thomas B.C."/>
            <person name="Malmstrom R."/>
            <person name="Stieglmeier M."/>
            <person name="Klingl A."/>
            <person name="Woyke T."/>
            <person name="Ryan C.M."/>
            <person name="Banfield J.F."/>
        </authorList>
    </citation>
    <scope>NUCLEOTIDE SEQUENCE [LARGE SCALE GENOMIC DNA]</scope>
</reference>
<protein>
    <recommendedName>
        <fullName evidence="3">Fibronectin type-III domain-containing protein</fullName>
    </recommendedName>
</protein>
<dbReference type="GO" id="GO:0046872">
    <property type="term" value="F:metal ion binding"/>
    <property type="evidence" value="ECO:0007669"/>
    <property type="project" value="InterPro"/>
</dbReference>
<feature type="transmembrane region" description="Helical" evidence="2">
    <location>
        <begin position="423"/>
        <end position="444"/>
    </location>
</feature>
<feature type="domain" description="Fibronectin type-III" evidence="3">
    <location>
        <begin position="48"/>
        <end position="143"/>
    </location>
</feature>
<dbReference type="Pfam" id="PF19077">
    <property type="entry name" value="Big_13"/>
    <property type="match status" value="1"/>
</dbReference>
<dbReference type="InterPro" id="IPR003961">
    <property type="entry name" value="FN3_dom"/>
</dbReference>
<dbReference type="GO" id="GO:0003993">
    <property type="term" value="F:acid phosphatase activity"/>
    <property type="evidence" value="ECO:0007669"/>
    <property type="project" value="InterPro"/>
</dbReference>
<dbReference type="SMART" id="SM00060">
    <property type="entry name" value="FN3"/>
    <property type="match status" value="1"/>
</dbReference>
<dbReference type="AlphaFoldDB" id="A0A2M7BFX4"/>
<dbReference type="InterPro" id="IPR044016">
    <property type="entry name" value="Big_13"/>
</dbReference>
<dbReference type="SUPFAM" id="SSF49363">
    <property type="entry name" value="Purple acid phosphatase, N-terminal domain"/>
    <property type="match status" value="1"/>
</dbReference>
<sequence length="445" mass="47890">MNLKKETIKIKKIPVFAAIFLIITGLAGGVILIDKGQGYFLKASSESFPQQVKITNIDSSSFVVSWITDSQASGAILYGESSSVDKTQKDIRDEEKEVLGNYKIHYVLLDNLKTSTKYFFKISSANKSYTQAGKPYEVTTAPEKALPASDIAQGKILTSQGTPGVGAIVYLSLSGAVTQAGLVEENGYWMILLSKTRTDDLQNYLNYDQSAQIEEIFVQAGGQTASAILAAGSDNPAPDIVLGQSYDFIKNPNIPTPTVAIGSNVFPTGTLNFAGFESVGQNEEVIIVYPSEEENINNPIPEFFGTGPKEKLLNIVVESEEKILDETNVDKQGQWKWSPAKPLTPGNHQIKVSYVDKDGFIKTVSRGFIVLAAGTSDLPTYTATPSGEIISPSPTPTLSPTPTEKPSRTTVPSGQVLKSGTDLPTWIFLGGGVMFVAIGLAFLLL</sequence>
<dbReference type="InterPro" id="IPR015914">
    <property type="entry name" value="PAPs_N"/>
</dbReference>
<dbReference type="Gene3D" id="3.30.420.430">
    <property type="match status" value="1"/>
</dbReference>
<dbReference type="Pfam" id="PF16656">
    <property type="entry name" value="Pur_ac_phosph_N"/>
    <property type="match status" value="1"/>
</dbReference>
<dbReference type="PROSITE" id="PS50853">
    <property type="entry name" value="FN3"/>
    <property type="match status" value="1"/>
</dbReference>
<feature type="transmembrane region" description="Helical" evidence="2">
    <location>
        <begin position="12"/>
        <end position="33"/>
    </location>
</feature>